<name>A0ABV4QY86_9ACTN</name>
<dbReference type="RefSeq" id="WP_371942297.1">
    <property type="nucleotide sequence ID" value="NZ_JAXCEH010000011.1"/>
</dbReference>
<dbReference type="Proteomes" id="UP001569904">
    <property type="component" value="Unassembled WGS sequence"/>
</dbReference>
<evidence type="ECO:0008006" key="3">
    <source>
        <dbReference type="Google" id="ProtNLM"/>
    </source>
</evidence>
<protein>
    <recommendedName>
        <fullName evidence="3">Tetratricopeptide repeat protein</fullName>
    </recommendedName>
</protein>
<dbReference type="Gene3D" id="1.25.40.10">
    <property type="entry name" value="Tetratricopeptide repeat domain"/>
    <property type="match status" value="1"/>
</dbReference>
<proteinExistence type="predicted"/>
<comment type="caution">
    <text evidence="1">The sequence shown here is derived from an EMBL/GenBank/DDBJ whole genome shotgun (WGS) entry which is preliminary data.</text>
</comment>
<evidence type="ECO:0000313" key="1">
    <source>
        <dbReference type="EMBL" id="MFA1555572.1"/>
    </source>
</evidence>
<accession>A0ABV4QY86</accession>
<organism evidence="1 2">
    <name type="scientific">Actinomadura chokoriensis</name>
    <dbReference type="NCBI Taxonomy" id="454156"/>
    <lineage>
        <taxon>Bacteria</taxon>
        <taxon>Bacillati</taxon>
        <taxon>Actinomycetota</taxon>
        <taxon>Actinomycetes</taxon>
        <taxon>Streptosporangiales</taxon>
        <taxon>Thermomonosporaceae</taxon>
        <taxon>Actinomadura</taxon>
    </lineage>
</organism>
<dbReference type="EMBL" id="JAXCEH010000011">
    <property type="protein sequence ID" value="MFA1555572.1"/>
    <property type="molecule type" value="Genomic_DNA"/>
</dbReference>
<reference evidence="1 2" key="1">
    <citation type="submission" date="2023-11" db="EMBL/GenBank/DDBJ databases">
        <title>Actinomadura monticuli sp. nov., isolated from volcanic ash.</title>
        <authorList>
            <person name="Lee S.D."/>
            <person name="Yang H."/>
            <person name="Kim I.S."/>
        </authorList>
    </citation>
    <scope>NUCLEOTIDE SEQUENCE [LARGE SCALE GENOMIC DNA]</scope>
    <source>
        <strain evidence="1 2">DSM 45346</strain>
    </source>
</reference>
<keyword evidence="2" id="KW-1185">Reference proteome</keyword>
<gene>
    <name evidence="1" type="ORF">SM436_17935</name>
</gene>
<evidence type="ECO:0000313" key="2">
    <source>
        <dbReference type="Proteomes" id="UP001569904"/>
    </source>
</evidence>
<dbReference type="InterPro" id="IPR011990">
    <property type="entry name" value="TPR-like_helical_dom_sf"/>
</dbReference>
<sequence>MDERVTCVGFMVGGWERLNVAERIRARLDAAEQVAGSGRGRPQVMLAAGDVSVFVFRAEPVEAVVTLVNALRQGAGRQGTRISVTGGSSGPRTAAEAVAEAVRLLLRGPRCAALCTVLLNDLLHWHVRSAPAMPRFERIREDLFGPDHWVWPADVPAAGPGHACLPARPGPDALLALGKGHLELGERRAALEAWRYLLRRHPLTLAAYPLMDLEEQDDVARGYLTDGLRIVRARPELAAEPARLEHELLCALAARAYRTGERRAGDRLVNEAAAAYRDGAAPLRVLAREALRRGDRDGARRLLAAALARAEDVT</sequence>